<feature type="non-terminal residue" evidence="2">
    <location>
        <position position="62"/>
    </location>
</feature>
<feature type="region of interest" description="Disordered" evidence="1">
    <location>
        <begin position="1"/>
        <end position="26"/>
    </location>
</feature>
<name>A0A382QXZ2_9ZZZZ</name>
<accession>A0A382QXZ2</accession>
<evidence type="ECO:0000256" key="1">
    <source>
        <dbReference type="SAM" id="MobiDB-lite"/>
    </source>
</evidence>
<protein>
    <submittedName>
        <fullName evidence="2">Uncharacterized protein</fullName>
    </submittedName>
</protein>
<evidence type="ECO:0000313" key="2">
    <source>
        <dbReference type="EMBL" id="SVC90349.1"/>
    </source>
</evidence>
<dbReference type="EMBL" id="UINC01117723">
    <property type="protein sequence ID" value="SVC90349.1"/>
    <property type="molecule type" value="Genomic_DNA"/>
</dbReference>
<proteinExistence type="predicted"/>
<gene>
    <name evidence="2" type="ORF">METZ01_LOCUS343203</name>
</gene>
<organism evidence="2">
    <name type="scientific">marine metagenome</name>
    <dbReference type="NCBI Taxonomy" id="408172"/>
    <lineage>
        <taxon>unclassified sequences</taxon>
        <taxon>metagenomes</taxon>
        <taxon>ecological metagenomes</taxon>
    </lineage>
</organism>
<dbReference type="AlphaFoldDB" id="A0A382QXZ2"/>
<reference evidence="2" key="1">
    <citation type="submission" date="2018-05" db="EMBL/GenBank/DDBJ databases">
        <authorList>
            <person name="Lanie J.A."/>
            <person name="Ng W.-L."/>
            <person name="Kazmierczak K.M."/>
            <person name="Andrzejewski T.M."/>
            <person name="Davidsen T.M."/>
            <person name="Wayne K.J."/>
            <person name="Tettelin H."/>
            <person name="Glass J.I."/>
            <person name="Rusch D."/>
            <person name="Podicherti R."/>
            <person name="Tsui H.-C.T."/>
            <person name="Winkler M.E."/>
        </authorList>
    </citation>
    <scope>NUCLEOTIDE SEQUENCE</scope>
</reference>
<sequence length="62" mass="6917">MVELVNRPGTNGSNGRTIDGSPLAHDAEMAWREAQGASQIGPFDYVPPMGFREYWYPGVYKK</sequence>